<keyword evidence="2" id="KW-0472">Membrane</keyword>
<keyword evidence="2" id="KW-1133">Transmembrane helix</keyword>
<keyword evidence="4" id="KW-1185">Reference proteome</keyword>
<sequence length="111" mass="11024">MSDTARTALTVLCYAVAALAQLAALGVLVAEGRRTGAALRHWRDAEPGPIGPGTPGPGGSSAGIAPRTDRPHGGRAGLVDALLGSRFDRGVVVVLLTVGVVVGGIGHLLGL</sequence>
<proteinExistence type="predicted"/>
<keyword evidence="2" id="KW-0812">Transmembrane</keyword>
<feature type="transmembrane region" description="Helical" evidence="2">
    <location>
        <begin position="6"/>
        <end position="30"/>
    </location>
</feature>
<reference evidence="3 4" key="1">
    <citation type="submission" date="2017-09" db="EMBL/GenBank/DDBJ databases">
        <authorList>
            <person name="Ehlers B."/>
            <person name="Leendertz F.H."/>
        </authorList>
    </citation>
    <scope>NUCLEOTIDE SEQUENCE [LARGE SCALE GENOMIC DNA]</scope>
    <source>
        <strain evidence="3 4">DSM 46844</strain>
    </source>
</reference>
<dbReference type="Proteomes" id="UP000219514">
    <property type="component" value="Unassembled WGS sequence"/>
</dbReference>
<feature type="transmembrane region" description="Helical" evidence="2">
    <location>
        <begin position="91"/>
        <end position="110"/>
    </location>
</feature>
<name>A0A285EGG3_9ACTN</name>
<evidence type="ECO:0000313" key="3">
    <source>
        <dbReference type="EMBL" id="SNX98077.1"/>
    </source>
</evidence>
<organism evidence="3 4">
    <name type="scientific">Geodermatophilus sabuli</name>
    <dbReference type="NCBI Taxonomy" id="1564158"/>
    <lineage>
        <taxon>Bacteria</taxon>
        <taxon>Bacillati</taxon>
        <taxon>Actinomycetota</taxon>
        <taxon>Actinomycetes</taxon>
        <taxon>Geodermatophilales</taxon>
        <taxon>Geodermatophilaceae</taxon>
        <taxon>Geodermatophilus</taxon>
    </lineage>
</organism>
<feature type="region of interest" description="Disordered" evidence="1">
    <location>
        <begin position="40"/>
        <end position="72"/>
    </location>
</feature>
<evidence type="ECO:0000256" key="2">
    <source>
        <dbReference type="SAM" id="Phobius"/>
    </source>
</evidence>
<dbReference type="AlphaFoldDB" id="A0A285EGG3"/>
<evidence type="ECO:0000256" key="1">
    <source>
        <dbReference type="SAM" id="MobiDB-lite"/>
    </source>
</evidence>
<protein>
    <submittedName>
        <fullName evidence="3">Uncharacterized protein</fullName>
    </submittedName>
</protein>
<dbReference type="RefSeq" id="WP_097208011.1">
    <property type="nucleotide sequence ID" value="NZ_JACHXB010000001.1"/>
</dbReference>
<evidence type="ECO:0000313" key="4">
    <source>
        <dbReference type="Proteomes" id="UP000219514"/>
    </source>
</evidence>
<gene>
    <name evidence="3" type="ORF">SAMN06893097_109157</name>
</gene>
<accession>A0A285EGG3</accession>
<dbReference type="EMBL" id="OBDO01000009">
    <property type="protein sequence ID" value="SNX98077.1"/>
    <property type="molecule type" value="Genomic_DNA"/>
</dbReference>